<keyword evidence="3" id="KW-0862">Zinc</keyword>
<dbReference type="EMBL" id="AUPL01006485">
    <property type="protein sequence ID" value="ESL05851.1"/>
    <property type="molecule type" value="Genomic_DNA"/>
</dbReference>
<dbReference type="Gene3D" id="3.30.40.10">
    <property type="entry name" value="Zinc/RING finger domain, C3HC4 (zinc finger)"/>
    <property type="match status" value="1"/>
</dbReference>
<evidence type="ECO:0000313" key="7">
    <source>
        <dbReference type="EMBL" id="ESL05851.1"/>
    </source>
</evidence>
<evidence type="ECO:0000256" key="3">
    <source>
        <dbReference type="ARBA" id="ARBA00022833"/>
    </source>
</evidence>
<evidence type="ECO:0000256" key="4">
    <source>
        <dbReference type="PROSITE-ProRule" id="PRU00091"/>
    </source>
</evidence>
<reference evidence="7 8" key="1">
    <citation type="submission" date="2013-07" db="EMBL/GenBank/DDBJ databases">
        <authorList>
            <person name="Stoco P.H."/>
            <person name="Wagner G."/>
            <person name="Gerber A."/>
            <person name="Zaha A."/>
            <person name="Thompson C."/>
            <person name="Bartholomeu D.C."/>
            <person name="Luckemeyer D.D."/>
            <person name="Bahia D."/>
            <person name="Loreto E."/>
            <person name="Prestes E.B."/>
            <person name="Lima F.M."/>
            <person name="Rodrigues-Luiz G."/>
            <person name="Vallejo G.A."/>
            <person name="Filho J.F."/>
            <person name="Monteiro K.M."/>
            <person name="Tyler K.M."/>
            <person name="de Almeida L.G."/>
            <person name="Ortiz M.F."/>
            <person name="Siervo M.A."/>
            <person name="de Moraes M.H."/>
            <person name="Cunha O.L."/>
            <person name="Mendonca-Neto R."/>
            <person name="Silva R."/>
            <person name="Teixeira S.M."/>
            <person name="Murta S.M."/>
            <person name="Sincero T.C."/>
            <person name="Mendes T.A."/>
            <person name="Urmenyi T.P."/>
            <person name="Silva V.G."/>
            <person name="da Rocha W.D."/>
            <person name="Andersson B."/>
            <person name="Romanha A.J."/>
            <person name="Steindel M."/>
            <person name="de Vasconcelos A.T."/>
            <person name="Grisard E.C."/>
        </authorList>
    </citation>
    <scope>NUCLEOTIDE SEQUENCE [LARGE SCALE GENOMIC DNA]</scope>
    <source>
        <strain evidence="7 8">SC58</strain>
    </source>
</reference>
<dbReference type="Proteomes" id="UP000031737">
    <property type="component" value="Unassembled WGS sequence"/>
</dbReference>
<feature type="region of interest" description="Disordered" evidence="5">
    <location>
        <begin position="272"/>
        <end position="294"/>
    </location>
</feature>
<dbReference type="PANTHER" id="PTHR23164">
    <property type="entry name" value="EARLY ENDOSOME ANTIGEN 1"/>
    <property type="match status" value="1"/>
</dbReference>
<dbReference type="SMART" id="SM00064">
    <property type="entry name" value="FYVE"/>
    <property type="match status" value="1"/>
</dbReference>
<organism evidence="7 8">
    <name type="scientific">Trypanosoma rangeli SC58</name>
    <dbReference type="NCBI Taxonomy" id="429131"/>
    <lineage>
        <taxon>Eukaryota</taxon>
        <taxon>Discoba</taxon>
        <taxon>Euglenozoa</taxon>
        <taxon>Kinetoplastea</taxon>
        <taxon>Metakinetoplastina</taxon>
        <taxon>Trypanosomatida</taxon>
        <taxon>Trypanosomatidae</taxon>
        <taxon>Trypanosoma</taxon>
        <taxon>Herpetosoma</taxon>
    </lineage>
</organism>
<keyword evidence="8" id="KW-1185">Reference proteome</keyword>
<dbReference type="SUPFAM" id="SSF57903">
    <property type="entry name" value="FYVE/PHD zinc finger"/>
    <property type="match status" value="1"/>
</dbReference>
<evidence type="ECO:0000259" key="6">
    <source>
        <dbReference type="PROSITE" id="PS50178"/>
    </source>
</evidence>
<keyword evidence="1" id="KW-0479">Metal-binding</keyword>
<name>A0A061IVC4_TRYRA</name>
<dbReference type="GO" id="GO:0008270">
    <property type="term" value="F:zinc ion binding"/>
    <property type="evidence" value="ECO:0007669"/>
    <property type="project" value="UniProtKB-KW"/>
</dbReference>
<evidence type="ECO:0000256" key="1">
    <source>
        <dbReference type="ARBA" id="ARBA00022723"/>
    </source>
</evidence>
<dbReference type="InterPro" id="IPR013083">
    <property type="entry name" value="Znf_RING/FYVE/PHD"/>
</dbReference>
<protein>
    <recommendedName>
        <fullName evidence="6">FYVE-type domain-containing protein</fullName>
    </recommendedName>
</protein>
<dbReference type="InterPro" id="IPR000306">
    <property type="entry name" value="Znf_FYVE"/>
</dbReference>
<dbReference type="InterPro" id="IPR011011">
    <property type="entry name" value="Znf_FYVE_PHD"/>
</dbReference>
<accession>A0A061IVC4</accession>
<keyword evidence="2 4" id="KW-0863">Zinc-finger</keyword>
<sequence length="615" mass="67820">MDEERLEDEAKVATQNHVKPSADGDDRDDALRPASPFVVLCHGERGGKLTASGTVDVSVMELETELANVRRKLTIVRAEEEKRRQKLYEAWKLEAKVKIATPFVSPRTFGEGESKSQNSATIDDDMVTFRTQFSDAASKVIDNAESIHNEILIAQSDIGEGAHEREVDAGKEPLVGHVSDAYGGDGVSSSRGRKFQIKRSGRNVDYAEVCTNCSSLGNENSLPVSCAHQRQLKSAPKAGKRWSRGKWANKLKSTDVAATAKDDGAVTVGDEDGAEKTCSATGKDNGGGKLRRGRDEGINLARNPLRLMQTGSGGMLEFVFDDNDASKRIIFHEAENALMLAEQRILLQIETLQCNRLKTGKHYWQSNESASHCTRCGKLFSITVRRHHCRRCGVLLCNDCCSQVGRDMYAPQSEVGDRLEEEAVIFVDKNEGSQNTAAGEHASALGSKYEWMFDTYDPAYGASSRSEGDDDDKTASQRCKVAASHAAQGPGCGRGGLKVRTAPWCRICNCCYLICLRARIEQNYSGVLSDGRRRFHVLRDDEQTLTNMNMTWEARIAQLDVWKHLVVERTTSAAQGQIDHIAAFFREWVRSLGRRAEKPSIESDSGRSSCGSGRR</sequence>
<dbReference type="PANTHER" id="PTHR23164:SF30">
    <property type="entry name" value="EARLY ENDOSOME ANTIGEN 1"/>
    <property type="match status" value="1"/>
</dbReference>
<evidence type="ECO:0000256" key="2">
    <source>
        <dbReference type="ARBA" id="ARBA00022771"/>
    </source>
</evidence>
<dbReference type="InterPro" id="IPR017455">
    <property type="entry name" value="Znf_FYVE-rel"/>
</dbReference>
<gene>
    <name evidence="7" type="ORF">TRSC58_06485</name>
</gene>
<dbReference type="Pfam" id="PF01363">
    <property type="entry name" value="FYVE"/>
    <property type="match status" value="1"/>
</dbReference>
<dbReference type="OrthoDB" id="660555at2759"/>
<dbReference type="PROSITE" id="PS50178">
    <property type="entry name" value="ZF_FYVE"/>
    <property type="match status" value="1"/>
</dbReference>
<comment type="caution">
    <text evidence="7">The sequence shown here is derived from an EMBL/GenBank/DDBJ whole genome shotgun (WGS) entry which is preliminary data.</text>
</comment>
<proteinExistence type="predicted"/>
<evidence type="ECO:0000256" key="5">
    <source>
        <dbReference type="SAM" id="MobiDB-lite"/>
    </source>
</evidence>
<evidence type="ECO:0000313" key="8">
    <source>
        <dbReference type="Proteomes" id="UP000031737"/>
    </source>
</evidence>
<dbReference type="VEuPathDB" id="TriTrypDB:TRSC58_06485"/>
<dbReference type="AlphaFoldDB" id="A0A061IVC4"/>
<feature type="domain" description="FYVE-type" evidence="6">
    <location>
        <begin position="367"/>
        <end position="403"/>
    </location>
</feature>
<feature type="region of interest" description="Disordered" evidence="5">
    <location>
        <begin position="1"/>
        <end position="31"/>
    </location>
</feature>